<evidence type="ECO:0000313" key="2">
    <source>
        <dbReference type="Proteomes" id="UP000005877"/>
    </source>
</evidence>
<protein>
    <submittedName>
        <fullName evidence="1">Uncharacterized protein</fullName>
    </submittedName>
</protein>
<proteinExistence type="predicted"/>
<dbReference type="Proteomes" id="UP000005877">
    <property type="component" value="Chromosome"/>
</dbReference>
<organism evidence="1 2">
    <name type="scientific">Methanothrix harundinacea (strain 6Ac)</name>
    <name type="common">Methanosaeta harundinacea</name>
    <dbReference type="NCBI Taxonomy" id="1110509"/>
    <lineage>
        <taxon>Archaea</taxon>
        <taxon>Methanobacteriati</taxon>
        <taxon>Methanobacteriota</taxon>
        <taxon>Stenosarchaea group</taxon>
        <taxon>Methanomicrobia</taxon>
        <taxon>Methanotrichales</taxon>
        <taxon>Methanotrichaceae</taxon>
        <taxon>Methanothrix</taxon>
    </lineage>
</organism>
<dbReference type="AlphaFoldDB" id="G7WKW7"/>
<dbReference type="EMBL" id="CP003117">
    <property type="protein sequence ID" value="AET64150.1"/>
    <property type="molecule type" value="Genomic_DNA"/>
</dbReference>
<name>G7WKW7_METH6</name>
<evidence type="ECO:0000313" key="1">
    <source>
        <dbReference type="EMBL" id="AET64150.1"/>
    </source>
</evidence>
<dbReference type="STRING" id="1110509.Mhar_0777"/>
<sequence>MIIKCYTGEEEVSDMRGPVLAIFCLLLASAAGGMPPPEAPTGRDAAEPFQEGSSLVPPDWLSSDVGFITTYGRFGYPIAVGLYDDRLFHDEWYPVARSFLDGSIYRSRYGFYSYPIFGGLYDDRAGQDEWYPVARSFLDDAAPPMYYYGPVQPAHIDGSWWKDPRGYRPIYKPEPRFVPIFWR</sequence>
<keyword evidence="2" id="KW-1185">Reference proteome</keyword>
<dbReference type="HOGENOM" id="CLU_1472082_0_0_2"/>
<accession>G7WKW7</accession>
<dbReference type="KEGG" id="mhi:Mhar_0777"/>
<reference evidence="1 2" key="1">
    <citation type="journal article" date="2012" name="PLoS ONE">
        <title>The genome characteristics and predicted function of methyl-group oxidation pathway in the obligate aceticlastic methanogens, Methanosaeta spp.</title>
        <authorList>
            <person name="Zhu J."/>
            <person name="Zheng H."/>
            <person name="Ai G."/>
            <person name="Zhang G."/>
            <person name="Liu D."/>
            <person name="Liu X."/>
            <person name="Dong X."/>
        </authorList>
    </citation>
    <scope>NUCLEOTIDE SEQUENCE [LARGE SCALE GENOMIC DNA]</scope>
    <source>
        <strain evidence="1 2">6Ac</strain>
    </source>
</reference>
<gene>
    <name evidence="1" type="ordered locus">Mhar_0777</name>
</gene>
<dbReference type="PATRIC" id="fig|1110509.7.peg.868"/>